<keyword evidence="2" id="KW-1185">Reference proteome</keyword>
<organism evidence="1 2">
    <name type="scientific">Rhizobium phage RHph_Y65</name>
    <dbReference type="NCBI Taxonomy" id="2509785"/>
    <lineage>
        <taxon>Viruses</taxon>
        <taxon>Duplodnaviria</taxon>
        <taxon>Heunggongvirae</taxon>
        <taxon>Uroviricota</taxon>
        <taxon>Caudoviricetes</taxon>
        <taxon>Kleczkowskaviridae</taxon>
        <taxon>Cuauhnahuacvirus</taxon>
        <taxon>Cuauhnahuacvirus Y65</taxon>
    </lineage>
</organism>
<evidence type="ECO:0000313" key="1">
    <source>
        <dbReference type="EMBL" id="QIG72630.1"/>
    </source>
</evidence>
<reference evidence="1 2" key="1">
    <citation type="submission" date="2020-01" db="EMBL/GenBank/DDBJ databases">
        <title>Patterns of diversity and host range of bacteriophage communities associated with bean-nodulatin bacteria.</title>
        <authorList>
            <person name="Vann Cauwenberghe J."/>
            <person name="Santamaria R.I."/>
            <person name="Bustos P."/>
            <person name="Juarez S."/>
            <person name="Gonzalez V."/>
        </authorList>
    </citation>
    <scope>NUCLEOTIDE SEQUENCE [LARGE SCALE GENOMIC DNA]</scope>
    <source>
        <strain evidence="2">RHph</strain>
    </source>
</reference>
<dbReference type="Proteomes" id="UP000655883">
    <property type="component" value="Segment"/>
</dbReference>
<gene>
    <name evidence="1" type="ORF">EVB97_072</name>
</gene>
<evidence type="ECO:0000313" key="2">
    <source>
        <dbReference type="Proteomes" id="UP000655883"/>
    </source>
</evidence>
<dbReference type="EMBL" id="MN988525">
    <property type="protein sequence ID" value="QIG72630.1"/>
    <property type="molecule type" value="Genomic_DNA"/>
</dbReference>
<proteinExistence type="predicted"/>
<sequence length="85" mass="9963">MEIADLKFVDKEVNNWMYEWGRNCATMLYSKETTQKVLEGWQTETHKFSADDVDQYWVGFNDGPRETQEILVIPPHVTPGINKEI</sequence>
<accession>A0A7S5UVU4</accession>
<name>A0A7S5UVU4_9CAUD</name>
<protein>
    <submittedName>
        <fullName evidence="1">Uncharacterized protein</fullName>
    </submittedName>
</protein>